<name>A0ABV3CDB3_9ACTN</name>
<dbReference type="PANTHER" id="PTHR45436:SF5">
    <property type="entry name" value="SENSOR HISTIDINE KINASE TRCS"/>
    <property type="match status" value="1"/>
</dbReference>
<keyword evidence="10 12" id="KW-0472">Membrane</keyword>
<dbReference type="PROSITE" id="PS50109">
    <property type="entry name" value="HIS_KIN"/>
    <property type="match status" value="1"/>
</dbReference>
<dbReference type="EMBL" id="JBEZAE010000014">
    <property type="protein sequence ID" value="MEU7072778.1"/>
    <property type="molecule type" value="Genomic_DNA"/>
</dbReference>
<evidence type="ECO:0000256" key="1">
    <source>
        <dbReference type="ARBA" id="ARBA00000085"/>
    </source>
</evidence>
<organism evidence="14 15">
    <name type="scientific">Streptomyces narbonensis</name>
    <dbReference type="NCBI Taxonomy" id="67333"/>
    <lineage>
        <taxon>Bacteria</taxon>
        <taxon>Bacillati</taxon>
        <taxon>Actinomycetota</taxon>
        <taxon>Actinomycetes</taxon>
        <taxon>Kitasatosporales</taxon>
        <taxon>Streptomycetaceae</taxon>
        <taxon>Streptomyces</taxon>
    </lineage>
</organism>
<comment type="catalytic activity">
    <reaction evidence="1">
        <text>ATP + protein L-histidine = ADP + protein N-phospho-L-histidine.</text>
        <dbReference type="EC" id="2.7.13.3"/>
    </reaction>
</comment>
<dbReference type="CDD" id="cd00082">
    <property type="entry name" value="HisKA"/>
    <property type="match status" value="1"/>
</dbReference>
<dbReference type="GO" id="GO:0016301">
    <property type="term" value="F:kinase activity"/>
    <property type="evidence" value="ECO:0007669"/>
    <property type="project" value="UniProtKB-KW"/>
</dbReference>
<evidence type="ECO:0000313" key="14">
    <source>
        <dbReference type="EMBL" id="MEU7072778.1"/>
    </source>
</evidence>
<comment type="subcellular location">
    <subcellularLocation>
        <location evidence="2">Cell membrane</location>
    </subcellularLocation>
</comment>
<dbReference type="Proteomes" id="UP001551329">
    <property type="component" value="Unassembled WGS sequence"/>
</dbReference>
<evidence type="ECO:0000256" key="11">
    <source>
        <dbReference type="SAM" id="MobiDB-lite"/>
    </source>
</evidence>
<keyword evidence="4" id="KW-0597">Phosphoprotein</keyword>
<dbReference type="InterPro" id="IPR036097">
    <property type="entry name" value="HisK_dim/P_sf"/>
</dbReference>
<evidence type="ECO:0000259" key="13">
    <source>
        <dbReference type="PROSITE" id="PS50109"/>
    </source>
</evidence>
<gene>
    <name evidence="14" type="ORF">AB0A88_21905</name>
</gene>
<dbReference type="Gene3D" id="3.30.565.10">
    <property type="entry name" value="Histidine kinase-like ATPase, C-terminal domain"/>
    <property type="match status" value="1"/>
</dbReference>
<proteinExistence type="predicted"/>
<dbReference type="SUPFAM" id="SSF47384">
    <property type="entry name" value="Homodimeric domain of signal transducing histidine kinase"/>
    <property type="match status" value="1"/>
</dbReference>
<accession>A0ABV3CDB3</accession>
<evidence type="ECO:0000256" key="3">
    <source>
        <dbReference type="ARBA" id="ARBA00012438"/>
    </source>
</evidence>
<keyword evidence="8 12" id="KW-1133">Transmembrane helix</keyword>
<dbReference type="InterPro" id="IPR003594">
    <property type="entry name" value="HATPase_dom"/>
</dbReference>
<reference evidence="14 15" key="1">
    <citation type="submission" date="2024-06" db="EMBL/GenBank/DDBJ databases">
        <title>The Natural Products Discovery Center: Release of the First 8490 Sequenced Strains for Exploring Actinobacteria Biosynthetic Diversity.</title>
        <authorList>
            <person name="Kalkreuter E."/>
            <person name="Kautsar S.A."/>
            <person name="Yang D."/>
            <person name="Bader C.D."/>
            <person name="Teijaro C.N."/>
            <person name="Fluegel L."/>
            <person name="Davis C.M."/>
            <person name="Simpson J.R."/>
            <person name="Lauterbach L."/>
            <person name="Steele A.D."/>
            <person name="Gui C."/>
            <person name="Meng S."/>
            <person name="Li G."/>
            <person name="Viehrig K."/>
            <person name="Ye F."/>
            <person name="Su P."/>
            <person name="Kiefer A.F."/>
            <person name="Nichols A."/>
            <person name="Cepeda A.J."/>
            <person name="Yan W."/>
            <person name="Fan B."/>
            <person name="Jiang Y."/>
            <person name="Adhikari A."/>
            <person name="Zheng C.-J."/>
            <person name="Schuster L."/>
            <person name="Cowan T.M."/>
            <person name="Smanski M.J."/>
            <person name="Chevrette M.G."/>
            <person name="De Carvalho L.P.S."/>
            <person name="Shen B."/>
        </authorList>
    </citation>
    <scope>NUCLEOTIDE SEQUENCE [LARGE SCALE GENOMIC DNA]</scope>
    <source>
        <strain evidence="14 15">NPDC045974</strain>
    </source>
</reference>
<evidence type="ECO:0000256" key="7">
    <source>
        <dbReference type="ARBA" id="ARBA00022777"/>
    </source>
</evidence>
<feature type="transmembrane region" description="Helical" evidence="12">
    <location>
        <begin position="33"/>
        <end position="53"/>
    </location>
</feature>
<dbReference type="EC" id="2.7.13.3" evidence="3"/>
<evidence type="ECO:0000256" key="9">
    <source>
        <dbReference type="ARBA" id="ARBA00023012"/>
    </source>
</evidence>
<dbReference type="InterPro" id="IPR005467">
    <property type="entry name" value="His_kinase_dom"/>
</dbReference>
<keyword evidence="9" id="KW-0902">Two-component regulatory system</keyword>
<dbReference type="InterPro" id="IPR036890">
    <property type="entry name" value="HATPase_C_sf"/>
</dbReference>
<keyword evidence="15" id="KW-1185">Reference proteome</keyword>
<dbReference type="SMART" id="SM00387">
    <property type="entry name" value="HATPase_c"/>
    <property type="match status" value="1"/>
</dbReference>
<dbReference type="RefSeq" id="WP_358474638.1">
    <property type="nucleotide sequence ID" value="NZ_JBEZAE010000014.1"/>
</dbReference>
<dbReference type="Pfam" id="PF02518">
    <property type="entry name" value="HATPase_c"/>
    <property type="match status" value="1"/>
</dbReference>
<dbReference type="InterPro" id="IPR050428">
    <property type="entry name" value="TCS_sensor_his_kinase"/>
</dbReference>
<keyword evidence="5" id="KW-0808">Transferase</keyword>
<keyword evidence="6 12" id="KW-0812">Transmembrane</keyword>
<dbReference type="CDD" id="cd00075">
    <property type="entry name" value="HATPase"/>
    <property type="match status" value="1"/>
</dbReference>
<feature type="region of interest" description="Disordered" evidence="11">
    <location>
        <begin position="109"/>
        <end position="133"/>
    </location>
</feature>
<evidence type="ECO:0000256" key="2">
    <source>
        <dbReference type="ARBA" id="ARBA00004236"/>
    </source>
</evidence>
<dbReference type="PANTHER" id="PTHR45436">
    <property type="entry name" value="SENSOR HISTIDINE KINASE YKOH"/>
    <property type="match status" value="1"/>
</dbReference>
<evidence type="ECO:0000256" key="6">
    <source>
        <dbReference type="ARBA" id="ARBA00022692"/>
    </source>
</evidence>
<dbReference type="SUPFAM" id="SSF55874">
    <property type="entry name" value="ATPase domain of HSP90 chaperone/DNA topoisomerase II/histidine kinase"/>
    <property type="match status" value="1"/>
</dbReference>
<evidence type="ECO:0000256" key="8">
    <source>
        <dbReference type="ARBA" id="ARBA00022989"/>
    </source>
</evidence>
<dbReference type="PRINTS" id="PR00344">
    <property type="entry name" value="BCTRLSENSOR"/>
</dbReference>
<dbReference type="InterPro" id="IPR003661">
    <property type="entry name" value="HisK_dim/P_dom"/>
</dbReference>
<dbReference type="Gene3D" id="1.10.287.130">
    <property type="match status" value="1"/>
</dbReference>
<evidence type="ECO:0000256" key="10">
    <source>
        <dbReference type="ARBA" id="ARBA00023136"/>
    </source>
</evidence>
<evidence type="ECO:0000256" key="4">
    <source>
        <dbReference type="ARBA" id="ARBA00022553"/>
    </source>
</evidence>
<feature type="domain" description="Histidine kinase" evidence="13">
    <location>
        <begin position="259"/>
        <end position="463"/>
    </location>
</feature>
<keyword evidence="7 14" id="KW-0418">Kinase</keyword>
<dbReference type="Pfam" id="PF00512">
    <property type="entry name" value="HisKA"/>
    <property type="match status" value="1"/>
</dbReference>
<evidence type="ECO:0000256" key="12">
    <source>
        <dbReference type="SAM" id="Phobius"/>
    </source>
</evidence>
<feature type="transmembrane region" description="Helical" evidence="12">
    <location>
        <begin position="216"/>
        <end position="238"/>
    </location>
</feature>
<protein>
    <recommendedName>
        <fullName evidence="3">histidine kinase</fullName>
        <ecNumber evidence="3">2.7.13.3</ecNumber>
    </recommendedName>
</protein>
<evidence type="ECO:0000313" key="15">
    <source>
        <dbReference type="Proteomes" id="UP001551329"/>
    </source>
</evidence>
<dbReference type="SMART" id="SM00388">
    <property type="entry name" value="HisKA"/>
    <property type="match status" value="1"/>
</dbReference>
<dbReference type="InterPro" id="IPR004358">
    <property type="entry name" value="Sig_transdc_His_kin-like_C"/>
</dbReference>
<evidence type="ECO:0000256" key="5">
    <source>
        <dbReference type="ARBA" id="ARBA00022679"/>
    </source>
</evidence>
<sequence>MRPAHRLRRLTRGARPTRPLTPTARVLRLRRRISLLFALTSAVGLVAMAVLAVRSDSNRWREQLDHSMDADTSWALGLLETDENGRLATDVLADTVNTGCPPLTVLLVTGDEPDGTGEAPGRTGDEPGRADGGLTVQHAPSAPCLSVSPGVVLEAGRAAVQTGEARGFDRRTTGGGPVRVFALPFYAPEAAEDEGPQGVLVTTADATAERDDHRRLVWIVTGGCALLVLLSAAVGHVLSGRAVRPALAALGQQEAFLADAAHDLRTPAASLRTLAETALRGETDSTEVHRRTLRLAEGMGRLVDGLLTRARLMSGTATPARQPLRLDQLAEAVVEEASEGSAAGHRIRVEAEETVVVADPDLVRRAVGNLLANALAHGHAPGVPADVLVTVAPDGMLTVEDAGPGLPPEVADALFERFRSGSGSTGLGLSIVSWVAHAHGGTLTAGRGKLGGARFVLRLPTSAD</sequence>
<comment type="caution">
    <text evidence="14">The sequence shown here is derived from an EMBL/GenBank/DDBJ whole genome shotgun (WGS) entry which is preliminary data.</text>
</comment>